<comment type="subunit">
    <text evidence="11">Heterotetramer of 2 PyrK and 2 PyrD type B subunits.</text>
</comment>
<comment type="similarity">
    <text evidence="1 11">Belongs to the PyrK family.</text>
</comment>
<keyword evidence="3 11" id="KW-0285">Flavoprotein</keyword>
<dbReference type="GO" id="GO:0016491">
    <property type="term" value="F:oxidoreductase activity"/>
    <property type="evidence" value="ECO:0007669"/>
    <property type="project" value="InterPro"/>
</dbReference>
<feature type="domain" description="FAD-binding FR-type" evidence="14">
    <location>
        <begin position="1"/>
        <end position="99"/>
    </location>
</feature>
<dbReference type="GO" id="GO:0009055">
    <property type="term" value="F:electron transfer activity"/>
    <property type="evidence" value="ECO:0007669"/>
    <property type="project" value="UniProtKB-UniRule"/>
</dbReference>
<dbReference type="EMBL" id="JACEFG010000001">
    <property type="protein sequence ID" value="MBA2174239.1"/>
    <property type="molecule type" value="Genomic_DNA"/>
</dbReference>
<evidence type="ECO:0000256" key="7">
    <source>
        <dbReference type="ARBA" id="ARBA00022975"/>
    </source>
</evidence>
<dbReference type="GO" id="GO:0044205">
    <property type="term" value="P:'de novo' UMP biosynthetic process"/>
    <property type="evidence" value="ECO:0007669"/>
    <property type="project" value="UniProtKB-UniRule"/>
</dbReference>
<comment type="cofactor">
    <cofactor evidence="11">
        <name>[2Fe-2S] cluster</name>
        <dbReference type="ChEBI" id="CHEBI:190135"/>
    </cofactor>
    <text evidence="11">Binds 1 [2Fe-2S] cluster per subunit.</text>
</comment>
<protein>
    <recommendedName>
        <fullName evidence="11">Dihydroorotate dehydrogenase B (NAD(+)), electron transfer subunit</fullName>
    </recommendedName>
    <alternativeName>
        <fullName evidence="11">Dihydroorotate oxidase B, electron transfer subunit</fullName>
    </alternativeName>
</protein>
<evidence type="ECO:0000256" key="9">
    <source>
        <dbReference type="ARBA" id="ARBA00023004"/>
    </source>
</evidence>
<keyword evidence="4 11" id="KW-0001">2Fe-2S</keyword>
<gene>
    <name evidence="11" type="primary">pyrK</name>
    <name evidence="15" type="ORF">H0266_04905</name>
</gene>
<keyword evidence="7 11" id="KW-0665">Pyrimidine biosynthesis</keyword>
<dbReference type="InterPro" id="IPR017938">
    <property type="entry name" value="Riboflavin_synthase-like_b-brl"/>
</dbReference>
<comment type="cofactor">
    <cofactor evidence="13">
        <name>[2Fe-2S] cluster</name>
        <dbReference type="ChEBI" id="CHEBI:190135"/>
    </cofactor>
    <text evidence="13">Binds 1 [2Fe-2S] cluster per subunit.</text>
</comment>
<evidence type="ECO:0000256" key="1">
    <source>
        <dbReference type="ARBA" id="ARBA00006422"/>
    </source>
</evidence>
<dbReference type="GO" id="GO:0050660">
    <property type="term" value="F:flavin adenine dinucleotide binding"/>
    <property type="evidence" value="ECO:0007669"/>
    <property type="project" value="InterPro"/>
</dbReference>
<keyword evidence="6 11" id="KW-0274">FAD</keyword>
<comment type="pathway">
    <text evidence="11">Pyrimidine metabolism; UMP biosynthesis via de novo pathway; orotate from (S)-dihydroorotate (NAD(+) route): step 1/1.</text>
</comment>
<keyword evidence="9 11" id="KW-0408">Iron</keyword>
<dbReference type="NCBIfam" id="NF000799">
    <property type="entry name" value="PRK00054.1-4"/>
    <property type="match status" value="1"/>
</dbReference>
<dbReference type="Gene3D" id="2.10.240.10">
    <property type="entry name" value="Dihydroorotate dehydrogenase, electron transfer subunit"/>
    <property type="match status" value="1"/>
</dbReference>
<evidence type="ECO:0000259" key="14">
    <source>
        <dbReference type="PROSITE" id="PS51384"/>
    </source>
</evidence>
<comment type="function">
    <text evidence="11">Responsible for channeling the electrons from the oxidation of dihydroorotate from the FMN redox center in the PyrD type B subunit to the ultimate electron acceptor NAD(+).</text>
</comment>
<comment type="caution">
    <text evidence="15">The sequence shown here is derived from an EMBL/GenBank/DDBJ whole genome shotgun (WGS) entry which is preliminary data.</text>
</comment>
<keyword evidence="2 11" id="KW-0813">Transport</keyword>
<comment type="caution">
    <text evidence="11">Lacks conserved residue(s) required for the propagation of feature annotation.</text>
</comment>
<feature type="binding site" evidence="11 13">
    <location>
        <position position="239"/>
    </location>
    <ligand>
        <name>[2Fe-2S] cluster</name>
        <dbReference type="ChEBI" id="CHEBI:190135"/>
    </ligand>
</feature>
<keyword evidence="16" id="KW-1185">Reference proteome</keyword>
<organism evidence="15 16">
    <name type="scientific">Halobacillus locisalis</name>
    <dbReference type="NCBI Taxonomy" id="220753"/>
    <lineage>
        <taxon>Bacteria</taxon>
        <taxon>Bacillati</taxon>
        <taxon>Bacillota</taxon>
        <taxon>Bacilli</taxon>
        <taxon>Bacillales</taxon>
        <taxon>Bacillaceae</taxon>
        <taxon>Halobacillus</taxon>
    </lineage>
</organism>
<dbReference type="InterPro" id="IPR017927">
    <property type="entry name" value="FAD-bd_FR_type"/>
</dbReference>
<dbReference type="PROSITE" id="PS51384">
    <property type="entry name" value="FAD_FR"/>
    <property type="match status" value="1"/>
</dbReference>
<dbReference type="PANTHER" id="PTHR43513:SF3">
    <property type="entry name" value="DIHYDROOROTATE DEHYDROGENASE B (NAD(+)), ELECTRON TRANSFER SUBUNIT-RELATED"/>
    <property type="match status" value="1"/>
</dbReference>
<keyword evidence="10 11" id="KW-0411">Iron-sulfur</keyword>
<evidence type="ECO:0000256" key="4">
    <source>
        <dbReference type="ARBA" id="ARBA00022714"/>
    </source>
</evidence>
<dbReference type="HAMAP" id="MF_01211">
    <property type="entry name" value="DHODB_Fe_S_bind"/>
    <property type="match status" value="1"/>
</dbReference>
<feature type="binding site" evidence="11 12">
    <location>
        <begin position="74"/>
        <end position="75"/>
    </location>
    <ligand>
        <name>FAD</name>
        <dbReference type="ChEBI" id="CHEBI:57692"/>
    </ligand>
</feature>
<sequence length="253" mass="27930">MKREWMKIVDHKEIARDTYRLVLQGDIVSDVTDPGQFVHVQVSQDYYLRRPVSISDINPEERTMTLLYKVMGQGTDALTRKAVGEKIDVLGPGGQGFPVESVGTKHALLVGGGIGVPPLHYLAKRLRDRGVKVTSILGFQSKADVFLIEEFKELGNVHVTTNDGSTGHHGLVTDLFFEIDEPFDTYFTCGPTVMLKAVSEHLSHIPGYISMEERMGCGIGACFACVVPAHDEKGYRRICCDGPVFEASEVMLT</sequence>
<evidence type="ECO:0000256" key="12">
    <source>
        <dbReference type="PIRSR" id="PIRSR006816-1"/>
    </source>
</evidence>
<dbReference type="InterPro" id="IPR037117">
    <property type="entry name" value="Dihydroorotate_DH_ele_sf"/>
</dbReference>
<evidence type="ECO:0000256" key="8">
    <source>
        <dbReference type="ARBA" id="ARBA00022982"/>
    </source>
</evidence>
<evidence type="ECO:0000256" key="3">
    <source>
        <dbReference type="ARBA" id="ARBA00022630"/>
    </source>
</evidence>
<evidence type="ECO:0000256" key="6">
    <source>
        <dbReference type="ARBA" id="ARBA00022827"/>
    </source>
</evidence>
<name>A0A838CQZ3_9BACI</name>
<dbReference type="Proteomes" id="UP000571017">
    <property type="component" value="Unassembled WGS sequence"/>
</dbReference>
<dbReference type="InterPro" id="IPR019480">
    <property type="entry name" value="Dihydroorotate_DH_Fe-S-bd"/>
</dbReference>
<feature type="binding site" evidence="11 13">
    <location>
        <position position="225"/>
    </location>
    <ligand>
        <name>[2Fe-2S] cluster</name>
        <dbReference type="ChEBI" id="CHEBI:190135"/>
    </ligand>
</feature>
<dbReference type="UniPathway" id="UPA00070">
    <property type="reaction ID" value="UER00945"/>
</dbReference>
<dbReference type="PIRSF" id="PIRSF006816">
    <property type="entry name" value="Cyc3_hyd_g"/>
    <property type="match status" value="1"/>
</dbReference>
<dbReference type="RefSeq" id="WP_181471246.1">
    <property type="nucleotide sequence ID" value="NZ_JACEFG010000001.1"/>
</dbReference>
<comment type="cofactor">
    <cofactor evidence="11 12">
        <name>FAD</name>
        <dbReference type="ChEBI" id="CHEBI:57692"/>
    </cofactor>
    <text evidence="11 12">Binds 1 FAD per subunit.</text>
</comment>
<evidence type="ECO:0000313" key="16">
    <source>
        <dbReference type="Proteomes" id="UP000571017"/>
    </source>
</evidence>
<dbReference type="CDD" id="cd06218">
    <property type="entry name" value="DHOD_e_trans"/>
    <property type="match status" value="1"/>
</dbReference>
<dbReference type="PANTHER" id="PTHR43513">
    <property type="entry name" value="DIHYDROOROTATE DEHYDROGENASE B (NAD(+)), ELECTRON TRANSFER SUBUNIT"/>
    <property type="match status" value="1"/>
</dbReference>
<dbReference type="SUPFAM" id="SSF52343">
    <property type="entry name" value="Ferredoxin reductase-like, C-terminal NADP-linked domain"/>
    <property type="match status" value="1"/>
</dbReference>
<evidence type="ECO:0000313" key="15">
    <source>
        <dbReference type="EMBL" id="MBA2174239.1"/>
    </source>
</evidence>
<dbReference type="AlphaFoldDB" id="A0A838CQZ3"/>
<dbReference type="GO" id="GO:0051537">
    <property type="term" value="F:2 iron, 2 sulfur cluster binding"/>
    <property type="evidence" value="ECO:0007669"/>
    <property type="project" value="UniProtKB-KW"/>
</dbReference>
<keyword evidence="8 11" id="KW-0249">Electron transport</keyword>
<dbReference type="InterPro" id="IPR039261">
    <property type="entry name" value="FNR_nucleotide-bd"/>
</dbReference>
<evidence type="ECO:0000256" key="13">
    <source>
        <dbReference type="PIRSR" id="PIRSR006816-2"/>
    </source>
</evidence>
<dbReference type="GO" id="GO:0046872">
    <property type="term" value="F:metal ion binding"/>
    <property type="evidence" value="ECO:0007669"/>
    <property type="project" value="UniProtKB-KW"/>
</dbReference>
<dbReference type="Gene3D" id="3.40.50.80">
    <property type="entry name" value="Nucleotide-binding domain of ferredoxin-NADP reductase (FNR) module"/>
    <property type="match status" value="1"/>
</dbReference>
<feature type="binding site" evidence="11 12">
    <location>
        <begin position="50"/>
        <end position="53"/>
    </location>
    <ligand>
        <name>FAD</name>
        <dbReference type="ChEBI" id="CHEBI:57692"/>
    </ligand>
</feature>
<reference evidence="15 16" key="1">
    <citation type="journal article" date="2004" name="Extremophiles">
        <title>Halobacillus locisalis sp. nov., a halophilic bacterium isolated from a marine solar saltern of the Yellow Sea in Korea.</title>
        <authorList>
            <person name="Yoon J.H."/>
            <person name="Kang K.H."/>
            <person name="Oh T.K."/>
            <person name="Park Y.H."/>
        </authorList>
    </citation>
    <scope>NUCLEOTIDE SEQUENCE [LARGE SCALE GENOMIC DNA]</scope>
    <source>
        <strain evidence="15 16">KCTC 3788</strain>
    </source>
</reference>
<dbReference type="InterPro" id="IPR012165">
    <property type="entry name" value="Cyt_c3_hydrogenase_gsu"/>
</dbReference>
<accession>A0A838CQZ3</accession>
<dbReference type="Gene3D" id="2.40.30.10">
    <property type="entry name" value="Translation factors"/>
    <property type="match status" value="1"/>
</dbReference>
<dbReference type="Pfam" id="PF10418">
    <property type="entry name" value="DHODB_Fe-S_bind"/>
    <property type="match status" value="1"/>
</dbReference>
<evidence type="ECO:0000256" key="10">
    <source>
        <dbReference type="ARBA" id="ARBA00023014"/>
    </source>
</evidence>
<dbReference type="InterPro" id="IPR023455">
    <property type="entry name" value="Dihydroorotate_DHASE_ETsu"/>
</dbReference>
<dbReference type="InterPro" id="IPR050353">
    <property type="entry name" value="PyrK_electron_transfer"/>
</dbReference>
<evidence type="ECO:0000256" key="11">
    <source>
        <dbReference type="HAMAP-Rule" id="MF_01211"/>
    </source>
</evidence>
<evidence type="ECO:0000256" key="5">
    <source>
        <dbReference type="ARBA" id="ARBA00022723"/>
    </source>
</evidence>
<dbReference type="SUPFAM" id="SSF63380">
    <property type="entry name" value="Riboflavin synthase domain-like"/>
    <property type="match status" value="1"/>
</dbReference>
<evidence type="ECO:0000256" key="2">
    <source>
        <dbReference type="ARBA" id="ARBA00022448"/>
    </source>
</evidence>
<feature type="binding site" evidence="11 13">
    <location>
        <position position="222"/>
    </location>
    <ligand>
        <name>[2Fe-2S] cluster</name>
        <dbReference type="ChEBI" id="CHEBI:190135"/>
    </ligand>
</feature>
<proteinExistence type="inferred from homology"/>
<keyword evidence="5 11" id="KW-0479">Metal-binding</keyword>
<feature type="binding site" evidence="11 13">
    <location>
        <position position="217"/>
    </location>
    <ligand>
        <name>[2Fe-2S] cluster</name>
        <dbReference type="ChEBI" id="CHEBI:190135"/>
    </ligand>
</feature>